<evidence type="ECO:0000313" key="3">
    <source>
        <dbReference type="Proteomes" id="UP000663854"/>
    </source>
</evidence>
<accession>A0A814JYX5</accession>
<protein>
    <submittedName>
        <fullName evidence="1">Uncharacterized protein</fullName>
    </submittedName>
</protein>
<proteinExistence type="predicted"/>
<dbReference type="AlphaFoldDB" id="A0A814JYX5"/>
<dbReference type="EMBL" id="CAJNOL010000783">
    <property type="protein sequence ID" value="CAF1198213.1"/>
    <property type="molecule type" value="Genomic_DNA"/>
</dbReference>
<reference evidence="1" key="1">
    <citation type="submission" date="2021-02" db="EMBL/GenBank/DDBJ databases">
        <authorList>
            <person name="Nowell W R."/>
        </authorList>
    </citation>
    <scope>NUCLEOTIDE SEQUENCE</scope>
</reference>
<organism evidence="1 3">
    <name type="scientific">Rotaria sordida</name>
    <dbReference type="NCBI Taxonomy" id="392033"/>
    <lineage>
        <taxon>Eukaryota</taxon>
        <taxon>Metazoa</taxon>
        <taxon>Spiralia</taxon>
        <taxon>Gnathifera</taxon>
        <taxon>Rotifera</taxon>
        <taxon>Eurotatoria</taxon>
        <taxon>Bdelloidea</taxon>
        <taxon>Philodinida</taxon>
        <taxon>Philodinidae</taxon>
        <taxon>Rotaria</taxon>
    </lineage>
</organism>
<sequence>MNKKSSTELEKYINQTYNSRRVQSLVKDGQTSEAEKFHIKDFGKIVFAVNGRESQYVRIPFVLSEQQKKFASTLSSSQKLTNDQNPVIALRAEIEHQIKETFKIPIIQILANDDASSVMTVCNALRHGTPIILIEGTGQVANEFAKWYRHLYGCHLMNPQVYRSDAIYAEARRSTFEIL</sequence>
<name>A0A814JYX5_9BILA</name>
<dbReference type="EMBL" id="CAJNOH010000452">
    <property type="protein sequence ID" value="CAF1044401.1"/>
    <property type="molecule type" value="Genomic_DNA"/>
</dbReference>
<dbReference type="Proteomes" id="UP000663854">
    <property type="component" value="Unassembled WGS sequence"/>
</dbReference>
<gene>
    <name evidence="2" type="ORF">JXQ802_LOCUS24265</name>
    <name evidence="1" type="ORF">PYM288_LOCUS16814</name>
</gene>
<comment type="caution">
    <text evidence="1">The sequence shown here is derived from an EMBL/GenBank/DDBJ whole genome shotgun (WGS) entry which is preliminary data.</text>
</comment>
<keyword evidence="4" id="KW-1185">Reference proteome</keyword>
<dbReference type="Proteomes" id="UP000663870">
    <property type="component" value="Unassembled WGS sequence"/>
</dbReference>
<evidence type="ECO:0000313" key="4">
    <source>
        <dbReference type="Proteomes" id="UP000663870"/>
    </source>
</evidence>
<evidence type="ECO:0000313" key="1">
    <source>
        <dbReference type="EMBL" id="CAF1044401.1"/>
    </source>
</evidence>
<evidence type="ECO:0000313" key="2">
    <source>
        <dbReference type="EMBL" id="CAF1198213.1"/>
    </source>
</evidence>